<evidence type="ECO:0000256" key="1">
    <source>
        <dbReference type="SAM" id="Phobius"/>
    </source>
</evidence>
<name>T0IZV4_9SPHN</name>
<dbReference type="EMBL" id="ATHL01000056">
    <property type="protein sequence ID" value="EQB17410.1"/>
    <property type="molecule type" value="Genomic_DNA"/>
</dbReference>
<keyword evidence="1" id="KW-0472">Membrane</keyword>
<keyword evidence="3" id="KW-1185">Reference proteome</keyword>
<keyword evidence="1" id="KW-0812">Transmembrane</keyword>
<gene>
    <name evidence="2" type="ORF">L284_08440</name>
</gene>
<dbReference type="Proteomes" id="UP000015527">
    <property type="component" value="Unassembled WGS sequence"/>
</dbReference>
<reference evidence="2 3" key="1">
    <citation type="journal article" date="2013" name="Genome Announc.">
        <title>Genome Sequence of Novosphingobium lindaniclasticum LE124T, Isolated from a Hexachlorocyclohexane Dumpsite.</title>
        <authorList>
            <person name="Saxena A."/>
            <person name="Nayyar N."/>
            <person name="Sangwan N."/>
            <person name="Kumari R."/>
            <person name="Khurana J.P."/>
            <person name="Lal R."/>
        </authorList>
    </citation>
    <scope>NUCLEOTIDE SEQUENCE [LARGE SCALE GENOMIC DNA]</scope>
    <source>
        <strain evidence="2 3">LE124</strain>
    </source>
</reference>
<dbReference type="AlphaFoldDB" id="T0IZV4"/>
<evidence type="ECO:0000313" key="3">
    <source>
        <dbReference type="Proteomes" id="UP000015527"/>
    </source>
</evidence>
<keyword evidence="1" id="KW-1133">Transmembrane helix</keyword>
<evidence type="ECO:0000313" key="2">
    <source>
        <dbReference type="EMBL" id="EQB17410.1"/>
    </source>
</evidence>
<accession>T0IZV4</accession>
<sequence>MFEEVDAVTGHAFRLLSFAAAAFARMPILSHARTERQDKDAAARNLRKIASATVLNTYAGRSPGSIRANEVEVWRALA</sequence>
<proteinExistence type="predicted"/>
<protein>
    <submittedName>
        <fullName evidence="2">Uncharacterized protein</fullName>
    </submittedName>
</protein>
<organism evidence="2 3">
    <name type="scientific">Novosphingobium lindaniclasticum LE124</name>
    <dbReference type="NCBI Taxonomy" id="1096930"/>
    <lineage>
        <taxon>Bacteria</taxon>
        <taxon>Pseudomonadati</taxon>
        <taxon>Pseudomonadota</taxon>
        <taxon>Alphaproteobacteria</taxon>
        <taxon>Sphingomonadales</taxon>
        <taxon>Sphingomonadaceae</taxon>
        <taxon>Novosphingobium</taxon>
    </lineage>
</organism>
<comment type="caution">
    <text evidence="2">The sequence shown here is derived from an EMBL/GenBank/DDBJ whole genome shotgun (WGS) entry which is preliminary data.</text>
</comment>
<feature type="transmembrane region" description="Helical" evidence="1">
    <location>
        <begin position="12"/>
        <end position="29"/>
    </location>
</feature>